<dbReference type="GO" id="GO:0012505">
    <property type="term" value="C:endomembrane system"/>
    <property type="evidence" value="ECO:0007669"/>
    <property type="project" value="UniProtKB-SubCell"/>
</dbReference>
<reference evidence="7 8" key="1">
    <citation type="submission" date="2016-10" db="EMBL/GenBank/DDBJ databases">
        <authorList>
            <person name="de Groot N.N."/>
        </authorList>
    </citation>
    <scope>NUCLEOTIDE SEQUENCE [LARGE SCALE GENOMIC DNA]</scope>
    <source>
        <strain evidence="7 8">CGMCC 4.1877</strain>
    </source>
</reference>
<sequence length="156" mass="17547">MCYTMMLAREGVGGRVSIDWHQWLWWLLVALAAWGVLCATMFLFARRLSPGLLREIAEFLPACVSTARRLRRSPAVPRHAKIALLVAVLWVISPIDLIPEFLPMIGPLDDVIAVVLLLRYAARAIPRADLLAAWPAEPRLLELLLGPARPDQPRQR</sequence>
<evidence type="ECO:0000313" key="7">
    <source>
        <dbReference type="EMBL" id="SFO62203.1"/>
    </source>
</evidence>
<evidence type="ECO:0000256" key="1">
    <source>
        <dbReference type="ARBA" id="ARBA00004127"/>
    </source>
</evidence>
<name>A0A1I5IP36_PSUAM</name>
<gene>
    <name evidence="7" type="ORF">SAMN05216207_11165</name>
</gene>
<comment type="subcellular location">
    <subcellularLocation>
        <location evidence="1">Endomembrane system</location>
        <topology evidence="1">Multi-pass membrane protein</topology>
    </subcellularLocation>
</comment>
<proteinExistence type="predicted"/>
<dbReference type="Pfam" id="PF06803">
    <property type="entry name" value="DUF1232"/>
    <property type="match status" value="1"/>
</dbReference>
<evidence type="ECO:0000259" key="6">
    <source>
        <dbReference type="Pfam" id="PF06803"/>
    </source>
</evidence>
<evidence type="ECO:0000256" key="3">
    <source>
        <dbReference type="ARBA" id="ARBA00022989"/>
    </source>
</evidence>
<keyword evidence="3 5" id="KW-1133">Transmembrane helix</keyword>
<feature type="transmembrane region" description="Helical" evidence="5">
    <location>
        <begin position="23"/>
        <end position="45"/>
    </location>
</feature>
<dbReference type="Proteomes" id="UP000199614">
    <property type="component" value="Unassembled WGS sequence"/>
</dbReference>
<feature type="domain" description="DUF1232" evidence="6">
    <location>
        <begin position="80"/>
        <end position="116"/>
    </location>
</feature>
<accession>A0A1I5IP36</accession>
<protein>
    <recommendedName>
        <fullName evidence="6">DUF1232 domain-containing protein</fullName>
    </recommendedName>
</protein>
<evidence type="ECO:0000256" key="2">
    <source>
        <dbReference type="ARBA" id="ARBA00022692"/>
    </source>
</evidence>
<evidence type="ECO:0000256" key="5">
    <source>
        <dbReference type="SAM" id="Phobius"/>
    </source>
</evidence>
<keyword evidence="4 5" id="KW-0472">Membrane</keyword>
<organism evidence="7 8">
    <name type="scientific">Pseudonocardia ammonioxydans</name>
    <dbReference type="NCBI Taxonomy" id="260086"/>
    <lineage>
        <taxon>Bacteria</taxon>
        <taxon>Bacillati</taxon>
        <taxon>Actinomycetota</taxon>
        <taxon>Actinomycetes</taxon>
        <taxon>Pseudonocardiales</taxon>
        <taxon>Pseudonocardiaceae</taxon>
        <taxon>Pseudonocardia</taxon>
    </lineage>
</organism>
<evidence type="ECO:0000256" key="4">
    <source>
        <dbReference type="ARBA" id="ARBA00023136"/>
    </source>
</evidence>
<keyword evidence="8" id="KW-1185">Reference proteome</keyword>
<keyword evidence="2 5" id="KW-0812">Transmembrane</keyword>
<dbReference type="EMBL" id="FOUY01000116">
    <property type="protein sequence ID" value="SFO62203.1"/>
    <property type="molecule type" value="Genomic_DNA"/>
</dbReference>
<evidence type="ECO:0000313" key="8">
    <source>
        <dbReference type="Proteomes" id="UP000199614"/>
    </source>
</evidence>
<dbReference type="AlphaFoldDB" id="A0A1I5IP36"/>
<dbReference type="InterPro" id="IPR010652">
    <property type="entry name" value="DUF1232"/>
</dbReference>
<dbReference type="STRING" id="260086.SAMN05216207_11165"/>